<dbReference type="GO" id="GO:0016763">
    <property type="term" value="F:pentosyltransferase activity"/>
    <property type="evidence" value="ECO:0007669"/>
    <property type="project" value="TreeGrafter"/>
</dbReference>
<evidence type="ECO:0000256" key="7">
    <source>
        <dbReference type="ARBA" id="ARBA00023136"/>
    </source>
</evidence>
<feature type="transmembrane region" description="Helical" evidence="8">
    <location>
        <begin position="99"/>
        <end position="117"/>
    </location>
</feature>
<protein>
    <submittedName>
        <fullName evidence="10">Glycosyltransferase family 39 protein</fullName>
    </submittedName>
</protein>
<evidence type="ECO:0000256" key="2">
    <source>
        <dbReference type="ARBA" id="ARBA00022475"/>
    </source>
</evidence>
<evidence type="ECO:0000256" key="5">
    <source>
        <dbReference type="ARBA" id="ARBA00022692"/>
    </source>
</evidence>
<comment type="subcellular location">
    <subcellularLocation>
        <location evidence="1">Cell membrane</location>
        <topology evidence="1">Multi-pass membrane protein</topology>
    </subcellularLocation>
</comment>
<dbReference type="Proteomes" id="UP000266389">
    <property type="component" value="Unassembled WGS sequence"/>
</dbReference>
<dbReference type="PANTHER" id="PTHR33908:SF3">
    <property type="entry name" value="UNDECAPRENYL PHOSPHATE-ALPHA-4-AMINO-4-DEOXY-L-ARABINOSE ARABINOSYL TRANSFERASE"/>
    <property type="match status" value="1"/>
</dbReference>
<evidence type="ECO:0000313" key="11">
    <source>
        <dbReference type="Proteomes" id="UP000266389"/>
    </source>
</evidence>
<feature type="transmembrane region" description="Helical" evidence="8">
    <location>
        <begin position="274"/>
        <end position="296"/>
    </location>
</feature>
<dbReference type="InterPro" id="IPR038731">
    <property type="entry name" value="RgtA/B/C-like"/>
</dbReference>
<dbReference type="PANTHER" id="PTHR33908">
    <property type="entry name" value="MANNOSYLTRANSFERASE YKCB-RELATED"/>
    <property type="match status" value="1"/>
</dbReference>
<evidence type="ECO:0000313" key="10">
    <source>
        <dbReference type="EMBL" id="RFM22871.1"/>
    </source>
</evidence>
<feature type="transmembrane region" description="Helical" evidence="8">
    <location>
        <begin position="332"/>
        <end position="354"/>
    </location>
</feature>
<feature type="transmembrane region" description="Helical" evidence="8">
    <location>
        <begin position="17"/>
        <end position="39"/>
    </location>
</feature>
<evidence type="ECO:0000256" key="6">
    <source>
        <dbReference type="ARBA" id="ARBA00022989"/>
    </source>
</evidence>
<dbReference type="EMBL" id="PHFL01000072">
    <property type="protein sequence ID" value="RFM22871.1"/>
    <property type="molecule type" value="Genomic_DNA"/>
</dbReference>
<dbReference type="InterPro" id="IPR050297">
    <property type="entry name" value="LipidA_mod_glycosyltrf_83"/>
</dbReference>
<evidence type="ECO:0000256" key="8">
    <source>
        <dbReference type="SAM" id="Phobius"/>
    </source>
</evidence>
<sequence length="562" mass="64104">MTTFFSGLLQTSLAVRYSLIIAVVSLAFFVPFLGTVHLFDWDEINFAESAREMLVTGNYTRVQINFEPFWEKPPLFIWLQALSMHLFGVNEFAARLPNALCGTITLLVLFFIGRRLYNERFGLFWAMAYFGSFLPHFYFKTAIIDPVFNLFIFLGVYCFFLASTLDENSPLWQRRKYLIFSGTFIGLGILTKGPVALLVSGLSGIIYTLISFYRFRRWVLTITDALLFGAVALVVSSLWYGLETVQHGWWFLWSFISYQIGLFREPVAGHGQPFYYHFVVLLFGVFPASFIALPAFRRAAADRDTPSAFALLMIILFGVVLTIFSISQTKIAHYSSLCYFPLTFLATHQICQVLSGKAAWRTSASVACAVFGSLIALLLVLFPIVISHPSWILPFIKDELVRAVLQSPVAWSGYEWLIGAAYFVLVMLSVWLLQQQKFEFGFGTLFFSSALTLHFFTLFIAPKVEAYTQAEPIRFYQSLQDEDCYIVTGYKSYAPYFYARLRPNQSPSTLDHEWLATGPIKKPAYFVAKLDGAKWYEQFPELKVIKRSGGYVFFKREVPASP</sequence>
<keyword evidence="3" id="KW-0328">Glycosyltransferase</keyword>
<feature type="transmembrane region" description="Helical" evidence="8">
    <location>
        <begin position="222"/>
        <end position="242"/>
    </location>
</feature>
<feature type="transmembrane region" description="Helical" evidence="8">
    <location>
        <begin position="366"/>
        <end position="393"/>
    </location>
</feature>
<feature type="domain" description="Glycosyltransferase RgtA/B/C/D-like" evidence="9">
    <location>
        <begin position="72"/>
        <end position="238"/>
    </location>
</feature>
<keyword evidence="5 8" id="KW-0812">Transmembrane</keyword>
<organism evidence="10 11">
    <name type="scientific">Candidatus Thermochlorobacter aerophilus</name>
    <dbReference type="NCBI Taxonomy" id="1868324"/>
    <lineage>
        <taxon>Bacteria</taxon>
        <taxon>Pseudomonadati</taxon>
        <taxon>Chlorobiota</taxon>
        <taxon>Chlorobiia</taxon>
        <taxon>Chlorobiales</taxon>
        <taxon>Candidatus Thermochlorobacteriaceae</taxon>
        <taxon>Candidatus Thermochlorobacter</taxon>
    </lineage>
</organism>
<evidence type="ECO:0000259" key="9">
    <source>
        <dbReference type="Pfam" id="PF13231"/>
    </source>
</evidence>
<dbReference type="GO" id="GO:0010041">
    <property type="term" value="P:response to iron(III) ion"/>
    <property type="evidence" value="ECO:0007669"/>
    <property type="project" value="TreeGrafter"/>
</dbReference>
<reference evidence="10 11" key="1">
    <citation type="journal article" date="2011" name="ISME J.">
        <title>Community ecology of hot spring cyanobacterial mats: predominant populations and their functional potential.</title>
        <authorList>
            <person name="Klatt C.G."/>
            <person name="Wood J.M."/>
            <person name="Rusch D.B."/>
            <person name="Bateson M.M."/>
            <person name="Hamamura N."/>
            <person name="Heidelberg J.F."/>
            <person name="Grossman A.R."/>
            <person name="Bhaya D."/>
            <person name="Cohan F.M."/>
            <person name="Kuhl M."/>
            <person name="Bryant D.A."/>
            <person name="Ward D.M."/>
        </authorList>
    </citation>
    <scope>NUCLEOTIDE SEQUENCE [LARGE SCALE GENOMIC DNA]</scope>
    <source>
        <strain evidence="10">OS</strain>
    </source>
</reference>
<feature type="transmembrane region" description="Helical" evidence="8">
    <location>
        <begin position="146"/>
        <end position="165"/>
    </location>
</feature>
<feature type="transmembrane region" description="Helical" evidence="8">
    <location>
        <begin position="308"/>
        <end position="326"/>
    </location>
</feature>
<keyword evidence="7 8" id="KW-0472">Membrane</keyword>
<keyword evidence="2" id="KW-1003">Cell membrane</keyword>
<feature type="transmembrane region" description="Helical" evidence="8">
    <location>
        <begin position="440"/>
        <end position="461"/>
    </location>
</feature>
<evidence type="ECO:0000256" key="4">
    <source>
        <dbReference type="ARBA" id="ARBA00022679"/>
    </source>
</evidence>
<keyword evidence="6 8" id="KW-1133">Transmembrane helix</keyword>
<dbReference type="AlphaFoldDB" id="A0A395LW91"/>
<name>A0A395LW91_9BACT</name>
<feature type="transmembrane region" description="Helical" evidence="8">
    <location>
        <begin position="123"/>
        <end position="139"/>
    </location>
</feature>
<comment type="caution">
    <text evidence="10">The sequence shown here is derived from an EMBL/GenBank/DDBJ whole genome shotgun (WGS) entry which is preliminary data.</text>
</comment>
<accession>A0A395LW91</accession>
<feature type="transmembrane region" description="Helical" evidence="8">
    <location>
        <begin position="177"/>
        <end position="210"/>
    </location>
</feature>
<proteinExistence type="predicted"/>
<keyword evidence="4 10" id="KW-0808">Transferase</keyword>
<evidence type="ECO:0000256" key="1">
    <source>
        <dbReference type="ARBA" id="ARBA00004651"/>
    </source>
</evidence>
<evidence type="ECO:0000256" key="3">
    <source>
        <dbReference type="ARBA" id="ARBA00022676"/>
    </source>
</evidence>
<dbReference type="GO" id="GO:0005886">
    <property type="term" value="C:plasma membrane"/>
    <property type="evidence" value="ECO:0007669"/>
    <property type="project" value="UniProtKB-SubCell"/>
</dbReference>
<dbReference type="Pfam" id="PF13231">
    <property type="entry name" value="PMT_2"/>
    <property type="match status" value="1"/>
</dbReference>
<feature type="transmembrane region" description="Helical" evidence="8">
    <location>
        <begin position="413"/>
        <end position="433"/>
    </location>
</feature>
<gene>
    <name evidence="10" type="ORF">D0433_13705</name>
</gene>
<dbReference type="GO" id="GO:0009103">
    <property type="term" value="P:lipopolysaccharide biosynthetic process"/>
    <property type="evidence" value="ECO:0007669"/>
    <property type="project" value="UniProtKB-ARBA"/>
</dbReference>